<feature type="chain" id="PRO_5036408334" description="Calsequestrin" evidence="1">
    <location>
        <begin position="23"/>
        <end position="616"/>
    </location>
</feature>
<dbReference type="Proteomes" id="UP000614601">
    <property type="component" value="Unassembled WGS sequence"/>
</dbReference>
<dbReference type="PANTHER" id="PTHR22699:SF1">
    <property type="entry name" value="THIOREDOXIN DOMAIN-CONTAINING PROTEIN 16"/>
    <property type="match status" value="1"/>
</dbReference>
<organism evidence="2 3">
    <name type="scientific">Bursaphelenchus okinawaensis</name>
    <dbReference type="NCBI Taxonomy" id="465554"/>
    <lineage>
        <taxon>Eukaryota</taxon>
        <taxon>Metazoa</taxon>
        <taxon>Ecdysozoa</taxon>
        <taxon>Nematoda</taxon>
        <taxon>Chromadorea</taxon>
        <taxon>Rhabditida</taxon>
        <taxon>Tylenchina</taxon>
        <taxon>Tylenchomorpha</taxon>
        <taxon>Aphelenchoidea</taxon>
        <taxon>Aphelenchoididae</taxon>
        <taxon>Bursaphelenchus</taxon>
    </lineage>
</organism>
<protein>
    <recommendedName>
        <fullName evidence="4">Calsequestrin</fullName>
    </recommendedName>
</protein>
<dbReference type="InterPro" id="IPR036249">
    <property type="entry name" value="Thioredoxin-like_sf"/>
</dbReference>
<keyword evidence="1" id="KW-0732">Signal</keyword>
<dbReference type="EMBL" id="CAJFCW020000003">
    <property type="protein sequence ID" value="CAG9102919.1"/>
    <property type="molecule type" value="Genomic_DNA"/>
</dbReference>
<reference evidence="2" key="1">
    <citation type="submission" date="2020-09" db="EMBL/GenBank/DDBJ databases">
        <authorList>
            <person name="Kikuchi T."/>
        </authorList>
    </citation>
    <scope>NUCLEOTIDE SEQUENCE</scope>
    <source>
        <strain evidence="2">SH1</strain>
    </source>
</reference>
<evidence type="ECO:0000313" key="2">
    <source>
        <dbReference type="EMBL" id="CAD5214556.1"/>
    </source>
</evidence>
<sequence length="616" mass="70017">MRIILFAFLNLVLCDCPRKQQSDDIQPPAYEPEEHFIQSSFIYKDNNDEDRQYSIIVADTLRDLRKHLITAAKVTIDNENVDCSNGGYQKCKDYSPDDSYHFLVIEDATTGAVVYSLERERNGLDSRLVENALLDAFSRHSKHPLTAHVSEKAEKFVGFVREVSMDELLQYAEQNQAIIDAEKPTIFRRSPFELSLLNERIIELRRADQCERPVKGLTVYKSGELSPLIDLHHNEIIFTLFWANVDTVSTHVYQLFKKLAKEVAGQYKGKASFAAIPCHKDLDLCAAFGIQHSDHRTIFAIRGSRKFASNYGIGDLEFYKNWVKMVLSGTLTQVQDDDKLKQIRKGFVDGFEADELPRPAVTIGIFPEEDCDEFKSYRRVTSMLAGRYHFFYKTDDSIPSATVTTFRPNEKTKRVDHKGLMDVKSVTSHVTKESLPSLLNISRGFTSDVVYRSDRAVLLLLHRADEERLHELQDMAYQTQYSKTYLMAHLNVADSLPTARLLKNLKLEEGQLPALCQFNRDSFGCFTLDETIVDTLGQFESTELTPIDRRKPHPLKVYQLEHIDSVFGEQDVELLAEPLIASGHGGGFNHDAVDPSDGTGGCPMMKHLNSIGRDEL</sequence>
<evidence type="ECO:0000256" key="1">
    <source>
        <dbReference type="SAM" id="SignalP"/>
    </source>
</evidence>
<name>A0A811KGW8_9BILA</name>
<evidence type="ECO:0000313" key="3">
    <source>
        <dbReference type="Proteomes" id="UP000614601"/>
    </source>
</evidence>
<accession>A0A811KGW8</accession>
<dbReference type="PANTHER" id="PTHR22699">
    <property type="entry name" value="THIOREDOXIN DOMAIN-CONTAINING PROTEIN 16"/>
    <property type="match status" value="1"/>
</dbReference>
<feature type="signal peptide" evidence="1">
    <location>
        <begin position="1"/>
        <end position="22"/>
    </location>
</feature>
<comment type="caution">
    <text evidence="2">The sequence shown here is derived from an EMBL/GenBank/DDBJ whole genome shotgun (WGS) entry which is preliminary data.</text>
</comment>
<dbReference type="InterPro" id="IPR040090">
    <property type="entry name" value="TXNDC16"/>
</dbReference>
<dbReference type="EMBL" id="CAJFDH010000003">
    <property type="protein sequence ID" value="CAD5214556.1"/>
    <property type="molecule type" value="Genomic_DNA"/>
</dbReference>
<dbReference type="AlphaFoldDB" id="A0A811KGW8"/>
<gene>
    <name evidence="2" type="ORF">BOKJ2_LOCUS5652</name>
</gene>
<proteinExistence type="predicted"/>
<keyword evidence="3" id="KW-1185">Reference proteome</keyword>
<evidence type="ECO:0008006" key="4">
    <source>
        <dbReference type="Google" id="ProtNLM"/>
    </source>
</evidence>
<dbReference type="SUPFAM" id="SSF52833">
    <property type="entry name" value="Thioredoxin-like"/>
    <property type="match status" value="1"/>
</dbReference>
<dbReference type="Pfam" id="PF13848">
    <property type="entry name" value="Thioredoxin_6"/>
    <property type="match status" value="1"/>
</dbReference>
<dbReference type="Proteomes" id="UP000783686">
    <property type="component" value="Unassembled WGS sequence"/>
</dbReference>
<dbReference type="OrthoDB" id="5856593at2759"/>